<organism evidence="1 2">
    <name type="scientific">Necator americanus</name>
    <name type="common">Human hookworm</name>
    <dbReference type="NCBI Taxonomy" id="51031"/>
    <lineage>
        <taxon>Eukaryota</taxon>
        <taxon>Metazoa</taxon>
        <taxon>Ecdysozoa</taxon>
        <taxon>Nematoda</taxon>
        <taxon>Chromadorea</taxon>
        <taxon>Rhabditida</taxon>
        <taxon>Rhabditina</taxon>
        <taxon>Rhabditomorpha</taxon>
        <taxon>Strongyloidea</taxon>
        <taxon>Ancylostomatidae</taxon>
        <taxon>Bunostominae</taxon>
        <taxon>Necator</taxon>
    </lineage>
</organism>
<keyword evidence="2" id="KW-1185">Reference proteome</keyword>
<protein>
    <submittedName>
        <fullName evidence="1">Uncharacterized protein</fullName>
    </submittedName>
</protein>
<proteinExistence type="predicted"/>
<gene>
    <name evidence="1" type="primary">Necator_chrI.g1758</name>
    <name evidence="1" type="ORF">RB195_005632</name>
</gene>
<comment type="caution">
    <text evidence="1">The sequence shown here is derived from an EMBL/GenBank/DDBJ whole genome shotgun (WGS) entry which is preliminary data.</text>
</comment>
<dbReference type="Proteomes" id="UP001303046">
    <property type="component" value="Unassembled WGS sequence"/>
</dbReference>
<name>A0ABR1BNU8_NECAM</name>
<dbReference type="EMBL" id="JAVFWL010000001">
    <property type="protein sequence ID" value="KAK6728098.1"/>
    <property type="molecule type" value="Genomic_DNA"/>
</dbReference>
<evidence type="ECO:0000313" key="1">
    <source>
        <dbReference type="EMBL" id="KAK6728098.1"/>
    </source>
</evidence>
<reference evidence="1 2" key="1">
    <citation type="submission" date="2023-08" db="EMBL/GenBank/DDBJ databases">
        <title>A Necator americanus chromosomal reference genome.</title>
        <authorList>
            <person name="Ilik V."/>
            <person name="Petrzelkova K.J."/>
            <person name="Pardy F."/>
            <person name="Fuh T."/>
            <person name="Niatou-Singa F.S."/>
            <person name="Gouil Q."/>
            <person name="Baker L."/>
            <person name="Ritchie M.E."/>
            <person name="Jex A.R."/>
            <person name="Gazzola D."/>
            <person name="Li H."/>
            <person name="Toshio Fujiwara R."/>
            <person name="Zhan B."/>
            <person name="Aroian R.V."/>
            <person name="Pafco B."/>
            <person name="Schwarz E.M."/>
        </authorList>
    </citation>
    <scope>NUCLEOTIDE SEQUENCE [LARGE SCALE GENOMIC DNA]</scope>
    <source>
        <strain evidence="1 2">Aroian</strain>
        <tissue evidence="1">Whole animal</tissue>
    </source>
</reference>
<accession>A0ABR1BNU8</accession>
<sequence>MKIHSLSISAEVGAVAELQKVVIVKPPQCYQIGDQVFLYAGHLENIDADGVQDAGTCVCLNGITPRI</sequence>
<evidence type="ECO:0000313" key="2">
    <source>
        <dbReference type="Proteomes" id="UP001303046"/>
    </source>
</evidence>